<keyword evidence="1" id="KW-0812">Transmembrane</keyword>
<protein>
    <submittedName>
        <fullName evidence="2">Uncharacterized protein</fullName>
    </submittedName>
</protein>
<dbReference type="Proteomes" id="UP000249922">
    <property type="component" value="Chromosome"/>
</dbReference>
<evidence type="ECO:0000313" key="2">
    <source>
        <dbReference type="EMBL" id="AWX93926.1"/>
    </source>
</evidence>
<evidence type="ECO:0000256" key="1">
    <source>
        <dbReference type="SAM" id="Phobius"/>
    </source>
</evidence>
<reference evidence="2 3" key="1">
    <citation type="submission" date="2018-06" db="EMBL/GenBank/DDBJ databases">
        <title>Complete genome sequence of Paracoccus mutanolyticus strain RSP-02 isolated from cellulosic waste.</title>
        <authorList>
            <person name="Amrutha R.N."/>
            <person name="Shrivastav A."/>
            <person name="Buddana S.K."/>
            <person name="Deshpande U."/>
            <person name="Prakasham R.S."/>
        </authorList>
    </citation>
    <scope>NUCLEOTIDE SEQUENCE [LARGE SCALE GENOMIC DNA]</scope>
    <source>
        <strain evidence="2 3">RSP-02</strain>
    </source>
</reference>
<sequence>MIADTNQPGLFSPTNILQPSEAVKRSRCCHLLEQLQNGPLNGRKLGRRLGSAGATTAAGLGAFRRHRDRDRPATATSLYAEPIIFLIILMVLFVRPYGLLGDFEAARR</sequence>
<keyword evidence="1" id="KW-1133">Transmembrane helix</keyword>
<proteinExistence type="predicted"/>
<keyword evidence="1" id="KW-0472">Membrane</keyword>
<gene>
    <name evidence="2" type="ORF">DPM13_15610</name>
</gene>
<feature type="transmembrane region" description="Helical" evidence="1">
    <location>
        <begin position="73"/>
        <end position="94"/>
    </location>
</feature>
<organism evidence="2 3">
    <name type="scientific">Paracoccus mutanolyticus</name>
    <dbReference type="NCBI Taxonomy" id="1499308"/>
    <lineage>
        <taxon>Bacteria</taxon>
        <taxon>Pseudomonadati</taxon>
        <taxon>Pseudomonadota</taxon>
        <taxon>Alphaproteobacteria</taxon>
        <taxon>Rhodobacterales</taxon>
        <taxon>Paracoccaceae</taxon>
        <taxon>Paracoccus</taxon>
    </lineage>
</organism>
<evidence type="ECO:0000313" key="3">
    <source>
        <dbReference type="Proteomes" id="UP000249922"/>
    </source>
</evidence>
<keyword evidence="3" id="KW-1185">Reference proteome</keyword>
<name>A0ABM6WT96_9RHOB</name>
<dbReference type="RefSeq" id="WP_112888348.1">
    <property type="nucleotide sequence ID" value="NZ_CP030239.1"/>
</dbReference>
<accession>A0ABM6WT96</accession>
<dbReference type="EMBL" id="CP030239">
    <property type="protein sequence ID" value="AWX93926.1"/>
    <property type="molecule type" value="Genomic_DNA"/>
</dbReference>